<evidence type="ECO:0000313" key="3">
    <source>
        <dbReference type="Proteomes" id="UP000054279"/>
    </source>
</evidence>
<dbReference type="AlphaFoldDB" id="A0A0C9TFZ9"/>
<feature type="chain" id="PRO_5002213706" evidence="1">
    <location>
        <begin position="19"/>
        <end position="76"/>
    </location>
</feature>
<gene>
    <name evidence="2" type="ORF">M422DRAFT_270398</name>
</gene>
<organism evidence="2 3">
    <name type="scientific">Sphaerobolus stellatus (strain SS14)</name>
    <dbReference type="NCBI Taxonomy" id="990650"/>
    <lineage>
        <taxon>Eukaryota</taxon>
        <taxon>Fungi</taxon>
        <taxon>Dikarya</taxon>
        <taxon>Basidiomycota</taxon>
        <taxon>Agaricomycotina</taxon>
        <taxon>Agaricomycetes</taxon>
        <taxon>Phallomycetidae</taxon>
        <taxon>Geastrales</taxon>
        <taxon>Sphaerobolaceae</taxon>
        <taxon>Sphaerobolus</taxon>
    </lineage>
</organism>
<keyword evidence="1" id="KW-0732">Signal</keyword>
<proteinExistence type="predicted"/>
<evidence type="ECO:0000256" key="1">
    <source>
        <dbReference type="SAM" id="SignalP"/>
    </source>
</evidence>
<name>A0A0C9TFZ9_SPHS4</name>
<dbReference type="EMBL" id="KN837309">
    <property type="protein sequence ID" value="KIJ28328.1"/>
    <property type="molecule type" value="Genomic_DNA"/>
</dbReference>
<evidence type="ECO:0000313" key="2">
    <source>
        <dbReference type="EMBL" id="KIJ28328.1"/>
    </source>
</evidence>
<sequence>MLFNTLFSLTAFVPVALAWEIMLYEPSFTGSDANNCQAGGTTVSGTASTCIKDLAAINIQGAQVISESQACFRDVD</sequence>
<dbReference type="HOGENOM" id="CLU_2656055_0_0_1"/>
<dbReference type="Proteomes" id="UP000054279">
    <property type="component" value="Unassembled WGS sequence"/>
</dbReference>
<accession>A0A0C9TFZ9</accession>
<protein>
    <submittedName>
        <fullName evidence="2">Uncharacterized protein</fullName>
    </submittedName>
</protein>
<feature type="signal peptide" evidence="1">
    <location>
        <begin position="1"/>
        <end position="18"/>
    </location>
</feature>
<reference evidence="2 3" key="1">
    <citation type="submission" date="2014-06" db="EMBL/GenBank/DDBJ databases">
        <title>Evolutionary Origins and Diversification of the Mycorrhizal Mutualists.</title>
        <authorList>
            <consortium name="DOE Joint Genome Institute"/>
            <consortium name="Mycorrhizal Genomics Consortium"/>
            <person name="Kohler A."/>
            <person name="Kuo A."/>
            <person name="Nagy L.G."/>
            <person name="Floudas D."/>
            <person name="Copeland A."/>
            <person name="Barry K.W."/>
            <person name="Cichocki N."/>
            <person name="Veneault-Fourrey C."/>
            <person name="LaButti K."/>
            <person name="Lindquist E.A."/>
            <person name="Lipzen A."/>
            <person name="Lundell T."/>
            <person name="Morin E."/>
            <person name="Murat C."/>
            <person name="Riley R."/>
            <person name="Ohm R."/>
            <person name="Sun H."/>
            <person name="Tunlid A."/>
            <person name="Henrissat B."/>
            <person name="Grigoriev I.V."/>
            <person name="Hibbett D.S."/>
            <person name="Martin F."/>
        </authorList>
    </citation>
    <scope>NUCLEOTIDE SEQUENCE [LARGE SCALE GENOMIC DNA]</scope>
    <source>
        <strain evidence="2 3">SS14</strain>
    </source>
</reference>
<keyword evidence="3" id="KW-1185">Reference proteome</keyword>